<dbReference type="InterPro" id="IPR002569">
    <property type="entry name" value="Met_Sox_Rdtase_MsrA_dom"/>
</dbReference>
<dbReference type="FunFam" id="3.30.1060.10:FF:000005">
    <property type="entry name" value="Peptide methionine sulfoxide reductase MsrA"/>
    <property type="match status" value="1"/>
</dbReference>
<organism evidence="7 8">
    <name type="scientific">Rubripirellula reticaptiva</name>
    <dbReference type="NCBI Taxonomy" id="2528013"/>
    <lineage>
        <taxon>Bacteria</taxon>
        <taxon>Pseudomonadati</taxon>
        <taxon>Planctomycetota</taxon>
        <taxon>Planctomycetia</taxon>
        <taxon>Pirellulales</taxon>
        <taxon>Pirellulaceae</taxon>
        <taxon>Rubripirellula</taxon>
    </lineage>
</organism>
<evidence type="ECO:0000256" key="2">
    <source>
        <dbReference type="ARBA" id="ARBA00023002"/>
    </source>
</evidence>
<evidence type="ECO:0000256" key="1">
    <source>
        <dbReference type="ARBA" id="ARBA00005591"/>
    </source>
</evidence>
<comment type="catalytic activity">
    <reaction evidence="4 5">
        <text>[thioredoxin]-disulfide + L-methionine + H2O = L-methionine (S)-S-oxide + [thioredoxin]-dithiol</text>
        <dbReference type="Rhea" id="RHEA:19993"/>
        <dbReference type="Rhea" id="RHEA-COMP:10698"/>
        <dbReference type="Rhea" id="RHEA-COMP:10700"/>
        <dbReference type="ChEBI" id="CHEBI:15377"/>
        <dbReference type="ChEBI" id="CHEBI:29950"/>
        <dbReference type="ChEBI" id="CHEBI:50058"/>
        <dbReference type="ChEBI" id="CHEBI:57844"/>
        <dbReference type="ChEBI" id="CHEBI:58772"/>
        <dbReference type="EC" id="1.8.4.11"/>
    </reaction>
</comment>
<keyword evidence="2 5" id="KW-0560">Oxidoreductase</keyword>
<dbReference type="Pfam" id="PF01625">
    <property type="entry name" value="PMSR"/>
    <property type="match status" value="1"/>
</dbReference>
<gene>
    <name evidence="7" type="primary">msrA3</name>
    <name evidence="5" type="synonym">msrA</name>
    <name evidence="7" type="ORF">Poly59_22140</name>
</gene>
<name>A0A5C6F8R5_9BACT</name>
<dbReference type="HAMAP" id="MF_01401">
    <property type="entry name" value="MsrA"/>
    <property type="match status" value="1"/>
</dbReference>
<dbReference type="GO" id="GO:0008113">
    <property type="term" value="F:peptide-methionine (S)-S-oxide reductase activity"/>
    <property type="evidence" value="ECO:0007669"/>
    <property type="project" value="UniProtKB-UniRule"/>
</dbReference>
<dbReference type="PANTHER" id="PTHR43774:SF1">
    <property type="entry name" value="PEPTIDE METHIONINE SULFOXIDE REDUCTASE MSRA 2"/>
    <property type="match status" value="1"/>
</dbReference>
<dbReference type="GO" id="GO:0033744">
    <property type="term" value="F:L-methionine:thioredoxin-disulfide S-oxidoreductase activity"/>
    <property type="evidence" value="ECO:0007669"/>
    <property type="project" value="RHEA"/>
</dbReference>
<dbReference type="NCBIfam" id="TIGR00401">
    <property type="entry name" value="msrA"/>
    <property type="match status" value="1"/>
</dbReference>
<dbReference type="InterPro" id="IPR036509">
    <property type="entry name" value="Met_Sox_Rdtase_MsrA_sf"/>
</dbReference>
<dbReference type="PANTHER" id="PTHR43774">
    <property type="entry name" value="PEPTIDE METHIONINE SULFOXIDE REDUCTASE"/>
    <property type="match status" value="1"/>
</dbReference>
<evidence type="ECO:0000256" key="5">
    <source>
        <dbReference type="HAMAP-Rule" id="MF_01401"/>
    </source>
</evidence>
<reference evidence="7 8" key="1">
    <citation type="submission" date="2019-02" db="EMBL/GenBank/DDBJ databases">
        <title>Deep-cultivation of Planctomycetes and their phenomic and genomic characterization uncovers novel biology.</title>
        <authorList>
            <person name="Wiegand S."/>
            <person name="Jogler M."/>
            <person name="Boedeker C."/>
            <person name="Pinto D."/>
            <person name="Vollmers J."/>
            <person name="Rivas-Marin E."/>
            <person name="Kohn T."/>
            <person name="Peeters S.H."/>
            <person name="Heuer A."/>
            <person name="Rast P."/>
            <person name="Oberbeckmann S."/>
            <person name="Bunk B."/>
            <person name="Jeske O."/>
            <person name="Meyerdierks A."/>
            <person name="Storesund J.E."/>
            <person name="Kallscheuer N."/>
            <person name="Luecker S."/>
            <person name="Lage O.M."/>
            <person name="Pohl T."/>
            <person name="Merkel B.J."/>
            <person name="Hornburger P."/>
            <person name="Mueller R.-W."/>
            <person name="Bruemmer F."/>
            <person name="Labrenz M."/>
            <person name="Spormann A.M."/>
            <person name="Op Den Camp H."/>
            <person name="Overmann J."/>
            <person name="Amann R."/>
            <person name="Jetten M.S.M."/>
            <person name="Mascher T."/>
            <person name="Medema M.H."/>
            <person name="Devos D.P."/>
            <person name="Kaster A.-K."/>
            <person name="Ovreas L."/>
            <person name="Rohde M."/>
            <person name="Galperin M.Y."/>
            <person name="Jogler C."/>
        </authorList>
    </citation>
    <scope>NUCLEOTIDE SEQUENCE [LARGE SCALE GENOMIC DNA]</scope>
    <source>
        <strain evidence="7 8">Poly59</strain>
    </source>
</reference>
<accession>A0A5C6F8R5</accession>
<comment type="similarity">
    <text evidence="1 5">Belongs to the MsrA Met sulfoxide reductase family.</text>
</comment>
<evidence type="ECO:0000256" key="3">
    <source>
        <dbReference type="ARBA" id="ARBA00047806"/>
    </source>
</evidence>
<protein>
    <recommendedName>
        <fullName evidence="5">Peptide methionine sulfoxide reductase MsrA</fullName>
        <shortName evidence="5">Protein-methionine-S-oxide reductase</shortName>
        <ecNumber evidence="5">1.8.4.11</ecNumber>
    </recommendedName>
    <alternativeName>
        <fullName evidence="5">Peptide-methionine (S)-S-oxide reductase</fullName>
        <shortName evidence="5">Peptide Met(O) reductase</shortName>
    </alternativeName>
</protein>
<comment type="function">
    <text evidence="5">Has an important function as a repair enzyme for proteins that have been inactivated by oxidation. Catalyzes the reversible oxidation-reduction of methionine sulfoxide in proteins to methionine.</text>
</comment>
<comment type="caution">
    <text evidence="7">The sequence shown here is derived from an EMBL/GenBank/DDBJ whole genome shotgun (WGS) entry which is preliminary data.</text>
</comment>
<dbReference type="Proteomes" id="UP000317977">
    <property type="component" value="Unassembled WGS sequence"/>
</dbReference>
<dbReference type="SUPFAM" id="SSF55068">
    <property type="entry name" value="Peptide methionine sulfoxide reductase"/>
    <property type="match status" value="1"/>
</dbReference>
<comment type="catalytic activity">
    <reaction evidence="3 5">
        <text>L-methionyl-[protein] + [thioredoxin]-disulfide + H2O = L-methionyl-(S)-S-oxide-[protein] + [thioredoxin]-dithiol</text>
        <dbReference type="Rhea" id="RHEA:14217"/>
        <dbReference type="Rhea" id="RHEA-COMP:10698"/>
        <dbReference type="Rhea" id="RHEA-COMP:10700"/>
        <dbReference type="Rhea" id="RHEA-COMP:12313"/>
        <dbReference type="Rhea" id="RHEA-COMP:12315"/>
        <dbReference type="ChEBI" id="CHEBI:15377"/>
        <dbReference type="ChEBI" id="CHEBI:16044"/>
        <dbReference type="ChEBI" id="CHEBI:29950"/>
        <dbReference type="ChEBI" id="CHEBI:44120"/>
        <dbReference type="ChEBI" id="CHEBI:50058"/>
        <dbReference type="EC" id="1.8.4.11"/>
    </reaction>
</comment>
<feature type="active site" evidence="5">
    <location>
        <position position="35"/>
    </location>
</feature>
<keyword evidence="8" id="KW-1185">Reference proteome</keyword>
<evidence type="ECO:0000313" key="8">
    <source>
        <dbReference type="Proteomes" id="UP000317977"/>
    </source>
</evidence>
<proteinExistence type="inferred from homology"/>
<dbReference type="EMBL" id="SJPX01000002">
    <property type="protein sequence ID" value="TWU55911.1"/>
    <property type="molecule type" value="Genomic_DNA"/>
</dbReference>
<sequence length="193" mass="21725">MSGVNGLCKQNFDFVLTSEKGNDPMTERAVLAGGCFWGMEDLFRKLPGVISTRVGYTGGDVPNATYRNHGTHAEAIEVVYDPTKTDFRKMLAFFFQIHDPTTKNRQGNDRGTSYRSAIYYTSEDQKAVALDTIQDVNASGLWPGKVVTEVEPVSDFWEAEAEHQDYLLRTPGGYTCHFPRKDWVLPKRTESTK</sequence>
<evidence type="ECO:0000259" key="6">
    <source>
        <dbReference type="Pfam" id="PF01625"/>
    </source>
</evidence>
<evidence type="ECO:0000256" key="4">
    <source>
        <dbReference type="ARBA" id="ARBA00048782"/>
    </source>
</evidence>
<feature type="domain" description="Peptide methionine sulphoxide reductase MsrA" evidence="6">
    <location>
        <begin position="29"/>
        <end position="176"/>
    </location>
</feature>
<dbReference type="AlphaFoldDB" id="A0A5C6F8R5"/>
<dbReference type="EC" id="1.8.4.11" evidence="5"/>
<evidence type="ECO:0000313" key="7">
    <source>
        <dbReference type="EMBL" id="TWU55911.1"/>
    </source>
</evidence>
<dbReference type="Gene3D" id="3.30.1060.10">
    <property type="entry name" value="Peptide methionine sulphoxide reductase MsrA"/>
    <property type="match status" value="1"/>
</dbReference>